<accession>A0ABQ1Z3Q4</accession>
<comment type="caution">
    <text evidence="1">The sequence shown here is derived from an EMBL/GenBank/DDBJ whole genome shotgun (WGS) entry which is preliminary data.</text>
</comment>
<evidence type="ECO:0000313" key="1">
    <source>
        <dbReference type="EMBL" id="GGH46272.1"/>
    </source>
</evidence>
<reference evidence="2" key="1">
    <citation type="journal article" date="2019" name="Int. J. Syst. Evol. Microbiol.">
        <title>The Global Catalogue of Microorganisms (GCM) 10K type strain sequencing project: providing services to taxonomists for standard genome sequencing and annotation.</title>
        <authorList>
            <consortium name="The Broad Institute Genomics Platform"/>
            <consortium name="The Broad Institute Genome Sequencing Center for Infectious Disease"/>
            <person name="Wu L."/>
            <person name="Ma J."/>
        </authorList>
    </citation>
    <scope>NUCLEOTIDE SEQUENCE [LARGE SCALE GENOMIC DNA]</scope>
    <source>
        <strain evidence="2">CGMCC 1.12770</strain>
    </source>
</reference>
<name>A0ABQ1Z3Q4_9BACL</name>
<evidence type="ECO:0000313" key="2">
    <source>
        <dbReference type="Proteomes" id="UP000652153"/>
    </source>
</evidence>
<dbReference type="Proteomes" id="UP000652153">
    <property type="component" value="Unassembled WGS sequence"/>
</dbReference>
<gene>
    <name evidence="1" type="ORF">GCM10008014_08840</name>
</gene>
<protein>
    <submittedName>
        <fullName evidence="1">Uncharacterized protein</fullName>
    </submittedName>
</protein>
<dbReference type="RefSeq" id="WP_188591371.1">
    <property type="nucleotide sequence ID" value="NZ_BMFU01000001.1"/>
</dbReference>
<dbReference type="EMBL" id="BMFU01000001">
    <property type="protein sequence ID" value="GGH46272.1"/>
    <property type="molecule type" value="Genomic_DNA"/>
</dbReference>
<sequence>MNKVSQKGEGCKIAIKKEVEIVYVPNEEIMQNTYYNDEPLHQAIDYIIDKMFQNQQIDEGGE</sequence>
<keyword evidence="2" id="KW-1185">Reference proteome</keyword>
<proteinExistence type="predicted"/>
<organism evidence="1 2">
    <name type="scientific">Paenibacillus silvae</name>
    <dbReference type="NCBI Taxonomy" id="1325358"/>
    <lineage>
        <taxon>Bacteria</taxon>
        <taxon>Bacillati</taxon>
        <taxon>Bacillota</taxon>
        <taxon>Bacilli</taxon>
        <taxon>Bacillales</taxon>
        <taxon>Paenibacillaceae</taxon>
        <taxon>Paenibacillus</taxon>
    </lineage>
</organism>